<dbReference type="RefSeq" id="WP_345441721.1">
    <property type="nucleotide sequence ID" value="NZ_BAABHK010000022.1"/>
</dbReference>
<gene>
    <name evidence="7" type="ORF">GCM10023196_095680</name>
</gene>
<dbReference type="InterPro" id="IPR005828">
    <property type="entry name" value="MFS_sugar_transport-like"/>
</dbReference>
<feature type="transmembrane region" description="Helical" evidence="5">
    <location>
        <begin position="283"/>
        <end position="306"/>
    </location>
</feature>
<dbReference type="Pfam" id="PF00083">
    <property type="entry name" value="Sugar_tr"/>
    <property type="match status" value="1"/>
</dbReference>
<evidence type="ECO:0000256" key="4">
    <source>
        <dbReference type="ARBA" id="ARBA00023136"/>
    </source>
</evidence>
<sequence length="449" mass="46026">MPRTDVTEFMKDSRLGRVHISVALLCGLTLLADGYDVGVLGAVIPALTKSWHISHTAAGLLGSAGLAGMLFGGIGLGTVADRIGRKPSLIAALAVFGTCAGLSAAASGPLVFGVLRFCAGLGLGGALPLTATLSAEYAPRRWRSSFVMWTSIGYATGALLAAAVSRAAIGSWGWRGVILTGAFPLLLVPVLALFLPESLEWLVRGGRTDRARRIMAAIAGPGRVADDAELHAAPAADRVPMVRLFERRYVLRTVLLAFAFSGCLLMLYAILTWLPTLVAKSGLSVAGGLTMLILLNGGGVVGIVINGALAGRVAVSRIVLASYACVAVSLIVLGFAHSDLVIGMLAFLAGMFAYGSSVAENAYSTLVYPDELRGTGTGWCLGIGRVGAIAGPYLGGALLDHEVPLKLAYLVFAAAGVVSLAAVTIVQRHRTGGGAHGTITAAALGSVEP</sequence>
<feature type="transmembrane region" description="Helical" evidence="5">
    <location>
        <begin position="89"/>
        <end position="108"/>
    </location>
</feature>
<dbReference type="SUPFAM" id="SSF103473">
    <property type="entry name" value="MFS general substrate transporter"/>
    <property type="match status" value="1"/>
</dbReference>
<evidence type="ECO:0000256" key="2">
    <source>
        <dbReference type="ARBA" id="ARBA00022692"/>
    </source>
</evidence>
<feature type="transmembrane region" description="Helical" evidence="5">
    <location>
        <begin position="249"/>
        <end position="271"/>
    </location>
</feature>
<feature type="transmembrane region" description="Helical" evidence="5">
    <location>
        <begin position="318"/>
        <end position="336"/>
    </location>
</feature>
<comment type="subcellular location">
    <subcellularLocation>
        <location evidence="1">Cell membrane</location>
        <topology evidence="1">Multi-pass membrane protein</topology>
    </subcellularLocation>
</comment>
<evidence type="ECO:0000256" key="5">
    <source>
        <dbReference type="SAM" id="Phobius"/>
    </source>
</evidence>
<evidence type="ECO:0000259" key="6">
    <source>
        <dbReference type="PROSITE" id="PS50850"/>
    </source>
</evidence>
<dbReference type="Proteomes" id="UP001501442">
    <property type="component" value="Unassembled WGS sequence"/>
</dbReference>
<name>A0ABP8URR6_9ACTN</name>
<feature type="transmembrane region" description="Helical" evidence="5">
    <location>
        <begin position="146"/>
        <end position="168"/>
    </location>
</feature>
<keyword evidence="4 5" id="KW-0472">Membrane</keyword>
<feature type="transmembrane region" description="Helical" evidence="5">
    <location>
        <begin position="57"/>
        <end position="77"/>
    </location>
</feature>
<dbReference type="EMBL" id="BAABHK010000022">
    <property type="protein sequence ID" value="GAA4638347.1"/>
    <property type="molecule type" value="Genomic_DNA"/>
</dbReference>
<evidence type="ECO:0000313" key="8">
    <source>
        <dbReference type="Proteomes" id="UP001501442"/>
    </source>
</evidence>
<feature type="domain" description="Major facilitator superfamily (MFS) profile" evidence="6">
    <location>
        <begin position="22"/>
        <end position="431"/>
    </location>
</feature>
<organism evidence="7 8">
    <name type="scientific">Actinoallomurus vinaceus</name>
    <dbReference type="NCBI Taxonomy" id="1080074"/>
    <lineage>
        <taxon>Bacteria</taxon>
        <taxon>Bacillati</taxon>
        <taxon>Actinomycetota</taxon>
        <taxon>Actinomycetes</taxon>
        <taxon>Streptosporangiales</taxon>
        <taxon>Thermomonosporaceae</taxon>
        <taxon>Actinoallomurus</taxon>
    </lineage>
</organism>
<comment type="caution">
    <text evidence="7">The sequence shown here is derived from an EMBL/GenBank/DDBJ whole genome shotgun (WGS) entry which is preliminary data.</text>
</comment>
<dbReference type="Gene3D" id="1.20.1250.20">
    <property type="entry name" value="MFS general substrate transporter like domains"/>
    <property type="match status" value="1"/>
</dbReference>
<dbReference type="PANTHER" id="PTHR23508:SF10">
    <property type="entry name" value="CARBOXYLIC ACID TRANSPORTER PROTEIN HOMOLOG"/>
    <property type="match status" value="1"/>
</dbReference>
<evidence type="ECO:0000313" key="7">
    <source>
        <dbReference type="EMBL" id="GAA4638347.1"/>
    </source>
</evidence>
<evidence type="ECO:0000256" key="3">
    <source>
        <dbReference type="ARBA" id="ARBA00022989"/>
    </source>
</evidence>
<accession>A0ABP8URR6</accession>
<keyword evidence="8" id="KW-1185">Reference proteome</keyword>
<dbReference type="PROSITE" id="PS00216">
    <property type="entry name" value="SUGAR_TRANSPORT_1"/>
    <property type="match status" value="1"/>
</dbReference>
<feature type="transmembrane region" description="Helical" evidence="5">
    <location>
        <begin position="375"/>
        <end position="395"/>
    </location>
</feature>
<feature type="transmembrane region" description="Helical" evidence="5">
    <location>
        <begin position="114"/>
        <end position="134"/>
    </location>
</feature>
<dbReference type="PROSITE" id="PS50850">
    <property type="entry name" value="MFS"/>
    <property type="match status" value="1"/>
</dbReference>
<keyword evidence="2 5" id="KW-0812">Transmembrane</keyword>
<protein>
    <submittedName>
        <fullName evidence="7">MFS transporter</fullName>
    </submittedName>
</protein>
<evidence type="ECO:0000256" key="1">
    <source>
        <dbReference type="ARBA" id="ARBA00004651"/>
    </source>
</evidence>
<feature type="transmembrane region" description="Helical" evidence="5">
    <location>
        <begin position="407"/>
        <end position="426"/>
    </location>
</feature>
<feature type="transmembrane region" description="Helical" evidence="5">
    <location>
        <begin position="174"/>
        <end position="195"/>
    </location>
</feature>
<keyword evidence="3 5" id="KW-1133">Transmembrane helix</keyword>
<feature type="transmembrane region" description="Helical" evidence="5">
    <location>
        <begin position="342"/>
        <end position="363"/>
    </location>
</feature>
<dbReference type="PANTHER" id="PTHR23508">
    <property type="entry name" value="CARBOXYLIC ACID TRANSPORTER PROTEIN HOMOLOG"/>
    <property type="match status" value="1"/>
</dbReference>
<reference evidence="8" key="1">
    <citation type="journal article" date="2019" name="Int. J. Syst. Evol. Microbiol.">
        <title>The Global Catalogue of Microorganisms (GCM) 10K type strain sequencing project: providing services to taxonomists for standard genome sequencing and annotation.</title>
        <authorList>
            <consortium name="The Broad Institute Genomics Platform"/>
            <consortium name="The Broad Institute Genome Sequencing Center for Infectious Disease"/>
            <person name="Wu L."/>
            <person name="Ma J."/>
        </authorList>
    </citation>
    <scope>NUCLEOTIDE SEQUENCE [LARGE SCALE GENOMIC DNA]</scope>
    <source>
        <strain evidence="8">JCM 17939</strain>
    </source>
</reference>
<dbReference type="InterPro" id="IPR036259">
    <property type="entry name" value="MFS_trans_sf"/>
</dbReference>
<dbReference type="InterPro" id="IPR020846">
    <property type="entry name" value="MFS_dom"/>
</dbReference>
<dbReference type="InterPro" id="IPR005829">
    <property type="entry name" value="Sugar_transporter_CS"/>
</dbReference>
<proteinExistence type="predicted"/>